<dbReference type="Ensembl" id="ENSCMIT00000026291.1">
    <property type="protein sequence ID" value="ENSCMIP00000025864.1"/>
    <property type="gene ID" value="ENSCMIG00000011351.1"/>
</dbReference>
<sequence>MASKKQAGETKWELVKWYVKGGKFKMEERTLTAFNWLYTPYQHRIVSRADLESPN</sequence>
<dbReference type="STRING" id="7868.ENSCMIP00000025864"/>
<reference evidence="2" key="2">
    <citation type="journal article" date="2007" name="PLoS Biol.">
        <title>Survey sequencing and comparative analysis of the elephant shark (Callorhinchus milii) genome.</title>
        <authorList>
            <person name="Venkatesh B."/>
            <person name="Kirkness E.F."/>
            <person name="Loh Y.H."/>
            <person name="Halpern A.L."/>
            <person name="Lee A.P."/>
            <person name="Johnson J."/>
            <person name="Dandona N."/>
            <person name="Viswanathan L.D."/>
            <person name="Tay A."/>
            <person name="Venter J.C."/>
            <person name="Strausberg R.L."/>
            <person name="Brenner S."/>
        </authorList>
    </citation>
    <scope>NUCLEOTIDE SEQUENCE [LARGE SCALE GENOMIC DNA]</scope>
</reference>
<dbReference type="AlphaFoldDB" id="A0A4W3I761"/>
<evidence type="ECO:0000313" key="1">
    <source>
        <dbReference type="Ensembl" id="ENSCMIP00000025864.1"/>
    </source>
</evidence>
<accession>A0A4W3I761</accession>
<reference evidence="2" key="1">
    <citation type="journal article" date="2006" name="Science">
        <title>Ancient noncoding elements conserved in the human genome.</title>
        <authorList>
            <person name="Venkatesh B."/>
            <person name="Kirkness E.F."/>
            <person name="Loh Y.H."/>
            <person name="Halpern A.L."/>
            <person name="Lee A.P."/>
            <person name="Johnson J."/>
            <person name="Dandona N."/>
            <person name="Viswanathan L.D."/>
            <person name="Tay A."/>
            <person name="Venter J.C."/>
            <person name="Strausberg R.L."/>
            <person name="Brenner S."/>
        </authorList>
    </citation>
    <scope>NUCLEOTIDE SEQUENCE [LARGE SCALE GENOMIC DNA]</scope>
</reference>
<reference evidence="1" key="5">
    <citation type="submission" date="2025-09" db="UniProtKB">
        <authorList>
            <consortium name="Ensembl"/>
        </authorList>
    </citation>
    <scope>IDENTIFICATION</scope>
</reference>
<dbReference type="InParanoid" id="A0A4W3I761"/>
<keyword evidence="2" id="KW-1185">Reference proteome</keyword>
<protein>
    <submittedName>
        <fullName evidence="1">Uncharacterized protein</fullName>
    </submittedName>
</protein>
<organism evidence="1 2">
    <name type="scientific">Callorhinchus milii</name>
    <name type="common">Ghost shark</name>
    <dbReference type="NCBI Taxonomy" id="7868"/>
    <lineage>
        <taxon>Eukaryota</taxon>
        <taxon>Metazoa</taxon>
        <taxon>Chordata</taxon>
        <taxon>Craniata</taxon>
        <taxon>Vertebrata</taxon>
        <taxon>Chondrichthyes</taxon>
        <taxon>Holocephali</taxon>
        <taxon>Chimaeriformes</taxon>
        <taxon>Callorhinchidae</taxon>
        <taxon>Callorhinchus</taxon>
    </lineage>
</organism>
<proteinExistence type="predicted"/>
<evidence type="ECO:0000313" key="2">
    <source>
        <dbReference type="Proteomes" id="UP000314986"/>
    </source>
</evidence>
<name>A0A4W3I761_CALMI</name>
<reference evidence="2" key="3">
    <citation type="journal article" date="2014" name="Nature">
        <title>Elephant shark genome provides unique insights into gnathostome evolution.</title>
        <authorList>
            <consortium name="International Elephant Shark Genome Sequencing Consortium"/>
            <person name="Venkatesh B."/>
            <person name="Lee A.P."/>
            <person name="Ravi V."/>
            <person name="Maurya A.K."/>
            <person name="Lian M.M."/>
            <person name="Swann J.B."/>
            <person name="Ohta Y."/>
            <person name="Flajnik M.F."/>
            <person name="Sutoh Y."/>
            <person name="Kasahara M."/>
            <person name="Hoon S."/>
            <person name="Gangu V."/>
            <person name="Roy S.W."/>
            <person name="Irimia M."/>
            <person name="Korzh V."/>
            <person name="Kondrychyn I."/>
            <person name="Lim Z.W."/>
            <person name="Tay B.H."/>
            <person name="Tohari S."/>
            <person name="Kong K.W."/>
            <person name="Ho S."/>
            <person name="Lorente-Galdos B."/>
            <person name="Quilez J."/>
            <person name="Marques-Bonet T."/>
            <person name="Raney B.J."/>
            <person name="Ingham P.W."/>
            <person name="Tay A."/>
            <person name="Hillier L.W."/>
            <person name="Minx P."/>
            <person name="Boehm T."/>
            <person name="Wilson R.K."/>
            <person name="Brenner S."/>
            <person name="Warren W.C."/>
        </authorList>
    </citation>
    <scope>NUCLEOTIDE SEQUENCE [LARGE SCALE GENOMIC DNA]</scope>
</reference>
<dbReference type="Proteomes" id="UP000314986">
    <property type="component" value="Unassembled WGS sequence"/>
</dbReference>
<reference evidence="1" key="4">
    <citation type="submission" date="2025-08" db="UniProtKB">
        <authorList>
            <consortium name="Ensembl"/>
        </authorList>
    </citation>
    <scope>IDENTIFICATION</scope>
</reference>